<comment type="caution">
    <text evidence="2">The sequence shown here is derived from an EMBL/GenBank/DDBJ whole genome shotgun (WGS) entry which is preliminary data.</text>
</comment>
<dbReference type="RefSeq" id="WP_232189312.1">
    <property type="nucleotide sequence ID" value="NZ_JAIOAP010000019.1"/>
</dbReference>
<protein>
    <submittedName>
        <fullName evidence="2">Uncharacterized protein</fullName>
    </submittedName>
</protein>
<organism evidence="2 3">
    <name type="scientific">Cohnella silvisoli</name>
    <dbReference type="NCBI Taxonomy" id="2873699"/>
    <lineage>
        <taxon>Bacteria</taxon>
        <taxon>Bacillati</taxon>
        <taxon>Bacillota</taxon>
        <taxon>Bacilli</taxon>
        <taxon>Bacillales</taxon>
        <taxon>Paenibacillaceae</taxon>
        <taxon>Cohnella</taxon>
    </lineage>
</organism>
<dbReference type="Proteomes" id="UP001493487">
    <property type="component" value="Unassembled WGS sequence"/>
</dbReference>
<proteinExistence type="predicted"/>
<gene>
    <name evidence="2" type="ORF">QJS35_05910</name>
</gene>
<accession>A0ABV1KPA6</accession>
<sequence length="161" mass="18071">MALTKMPPIEKIHEACSAIADGRVVIEGNSAKVFSSDHTKTYTVQWEDEVYSSNDSASYWQGYPGYPIIAVLMIQGRLSFHATMAEHFKGINWKKLNAKHKADYAAAVSVILEELQQKGIDCTLIQDKIEKVYGELKELDIKTKRSSTRPPQPLEAARQSE</sequence>
<evidence type="ECO:0000313" key="2">
    <source>
        <dbReference type="EMBL" id="MEQ4481925.1"/>
    </source>
</evidence>
<dbReference type="EMBL" id="JASKHM010000002">
    <property type="protein sequence ID" value="MEQ4481925.1"/>
    <property type="molecule type" value="Genomic_DNA"/>
</dbReference>
<evidence type="ECO:0000256" key="1">
    <source>
        <dbReference type="SAM" id="MobiDB-lite"/>
    </source>
</evidence>
<name>A0ABV1KPA6_9BACL</name>
<keyword evidence="3" id="KW-1185">Reference proteome</keyword>
<feature type="region of interest" description="Disordered" evidence="1">
    <location>
        <begin position="142"/>
        <end position="161"/>
    </location>
</feature>
<reference evidence="2 3" key="1">
    <citation type="journal article" date="2023" name="Genome Announc.">
        <title>Pan-Genome Analyses of the Genus Cohnella and Proposal of the Novel Species Cohnella silvisoli sp. nov., Isolated from Forest Soil.</title>
        <authorList>
            <person name="Wang C."/>
            <person name="Mao L."/>
            <person name="Bao G."/>
            <person name="Zhu H."/>
        </authorList>
    </citation>
    <scope>NUCLEOTIDE SEQUENCE [LARGE SCALE GENOMIC DNA]</scope>
    <source>
        <strain evidence="2 3">NL03-T5-1</strain>
    </source>
</reference>
<evidence type="ECO:0000313" key="3">
    <source>
        <dbReference type="Proteomes" id="UP001493487"/>
    </source>
</evidence>